<reference evidence="3 4" key="1">
    <citation type="submission" date="2022-10" db="EMBL/GenBank/DDBJ databases">
        <title>The complete genomes of actinobacterial strains from the NBC collection.</title>
        <authorList>
            <person name="Joergensen T.S."/>
            <person name="Alvarez Arevalo M."/>
            <person name="Sterndorff E.B."/>
            <person name="Faurdal D."/>
            <person name="Vuksanovic O."/>
            <person name="Mourched A.-S."/>
            <person name="Charusanti P."/>
            <person name="Shaw S."/>
            <person name="Blin K."/>
            <person name="Weber T."/>
        </authorList>
    </citation>
    <scope>NUCLEOTIDE SEQUENCE [LARGE SCALE GENOMIC DNA]</scope>
    <source>
        <strain evidence="3 4">NBC_00206</strain>
    </source>
</reference>
<feature type="transmembrane region" description="Helical" evidence="2">
    <location>
        <begin position="71"/>
        <end position="93"/>
    </location>
</feature>
<evidence type="ECO:0000313" key="3">
    <source>
        <dbReference type="EMBL" id="WTO82741.1"/>
    </source>
</evidence>
<dbReference type="Proteomes" id="UP001622690">
    <property type="component" value="Chromosome"/>
</dbReference>
<proteinExistence type="predicted"/>
<accession>A0ABZ1ISD8</accession>
<name>A0ABZ1ISD8_9ACTN</name>
<dbReference type="EMBL" id="CP108125">
    <property type="protein sequence ID" value="WTO82741.1"/>
    <property type="molecule type" value="Genomic_DNA"/>
</dbReference>
<keyword evidence="4" id="KW-1185">Reference proteome</keyword>
<keyword evidence="2" id="KW-1133">Transmembrane helix</keyword>
<dbReference type="RefSeq" id="WP_406257389.1">
    <property type="nucleotide sequence ID" value="NZ_CP108125.1"/>
</dbReference>
<keyword evidence="2" id="KW-0472">Membrane</keyword>
<evidence type="ECO:0008006" key="5">
    <source>
        <dbReference type="Google" id="ProtNLM"/>
    </source>
</evidence>
<feature type="transmembrane region" description="Helical" evidence="2">
    <location>
        <begin position="43"/>
        <end position="65"/>
    </location>
</feature>
<gene>
    <name evidence="3" type="ORF">OHU27_09995</name>
</gene>
<evidence type="ECO:0000313" key="4">
    <source>
        <dbReference type="Proteomes" id="UP001622690"/>
    </source>
</evidence>
<sequence length="213" mass="22717">MRTVAALVRHELRLLVSIGLWVARRRHGVRGGAAFPYARGQGVTLLGFGFVVVIESVMMSVLLRGHPAVRGVWFAVDVYTLVLVLGMHAASVVRPHVLGSGVLRVRQAGHVDLRIPVDRVARVRRELRTTHAAAEGELNLAVGSQTTVTLELAEPVVHTGLLGGRREVRLVRLYAEDAAGLVGALTPARTAPSPSPGRPPSRGLVEGRPGAAE</sequence>
<evidence type="ECO:0000256" key="2">
    <source>
        <dbReference type="SAM" id="Phobius"/>
    </source>
</evidence>
<feature type="region of interest" description="Disordered" evidence="1">
    <location>
        <begin position="185"/>
        <end position="213"/>
    </location>
</feature>
<keyword evidence="2" id="KW-0812">Transmembrane</keyword>
<protein>
    <recommendedName>
        <fullName evidence="5">Integral membrane protein</fullName>
    </recommendedName>
</protein>
<organism evidence="3 4">
    <name type="scientific">Streptomyces nigra</name>
    <dbReference type="NCBI Taxonomy" id="1827580"/>
    <lineage>
        <taxon>Bacteria</taxon>
        <taxon>Bacillati</taxon>
        <taxon>Actinomycetota</taxon>
        <taxon>Actinomycetes</taxon>
        <taxon>Kitasatosporales</taxon>
        <taxon>Streptomycetaceae</taxon>
        <taxon>Streptomyces</taxon>
    </lineage>
</organism>
<evidence type="ECO:0000256" key="1">
    <source>
        <dbReference type="SAM" id="MobiDB-lite"/>
    </source>
</evidence>